<reference evidence="7 8" key="1">
    <citation type="journal article" date="2015" name="Genome Biol. Evol.">
        <title>The genome of winter moth (Operophtera brumata) provides a genomic perspective on sexual dimorphism and phenology.</title>
        <authorList>
            <person name="Derks M.F."/>
            <person name="Smit S."/>
            <person name="Salis L."/>
            <person name="Schijlen E."/>
            <person name="Bossers A."/>
            <person name="Mateman C."/>
            <person name="Pijl A.S."/>
            <person name="de Ridder D."/>
            <person name="Groenen M.A."/>
            <person name="Visser M.E."/>
            <person name="Megens H.J."/>
        </authorList>
    </citation>
    <scope>NUCLEOTIDE SEQUENCE [LARGE SCALE GENOMIC DNA]</scope>
    <source>
        <strain evidence="7">WM2013NL</strain>
        <tissue evidence="7">Head and thorax</tissue>
    </source>
</reference>
<evidence type="ECO:0000313" key="7">
    <source>
        <dbReference type="EMBL" id="KOB65348.1"/>
    </source>
</evidence>
<accession>A0A0L7KPW1</accession>
<keyword evidence="6" id="KW-0326">Glycosidase</keyword>
<proteinExistence type="predicted"/>
<dbReference type="AlphaFoldDB" id="A0A0L7KPW1"/>
<dbReference type="InterPro" id="IPR018247">
    <property type="entry name" value="EF_Hand_1_Ca_BS"/>
</dbReference>
<sequence>MFSKRTCNLFLHAFINWDCNGDGVINCYDYMAIHKKGGYGCTGELPFQYVTVFNQCVAAVAAHQGHQG</sequence>
<evidence type="ECO:0000256" key="1">
    <source>
        <dbReference type="ARBA" id="ARBA00000632"/>
    </source>
</evidence>
<dbReference type="GO" id="GO:0042742">
    <property type="term" value="P:defense response to bacterium"/>
    <property type="evidence" value="ECO:0007669"/>
    <property type="project" value="UniProtKB-KW"/>
</dbReference>
<organism evidence="7 8">
    <name type="scientific">Operophtera brumata</name>
    <name type="common">Winter moth</name>
    <name type="synonym">Phalaena brumata</name>
    <dbReference type="NCBI Taxonomy" id="104452"/>
    <lineage>
        <taxon>Eukaryota</taxon>
        <taxon>Metazoa</taxon>
        <taxon>Ecdysozoa</taxon>
        <taxon>Arthropoda</taxon>
        <taxon>Hexapoda</taxon>
        <taxon>Insecta</taxon>
        <taxon>Pterygota</taxon>
        <taxon>Neoptera</taxon>
        <taxon>Endopterygota</taxon>
        <taxon>Lepidoptera</taxon>
        <taxon>Glossata</taxon>
        <taxon>Ditrysia</taxon>
        <taxon>Geometroidea</taxon>
        <taxon>Geometridae</taxon>
        <taxon>Larentiinae</taxon>
        <taxon>Operophtera</taxon>
    </lineage>
</organism>
<evidence type="ECO:0000256" key="4">
    <source>
        <dbReference type="ARBA" id="ARBA00022638"/>
    </source>
</evidence>
<dbReference type="EMBL" id="JTDY01007243">
    <property type="protein sequence ID" value="KOB65348.1"/>
    <property type="molecule type" value="Genomic_DNA"/>
</dbReference>
<evidence type="ECO:0000313" key="8">
    <source>
        <dbReference type="Proteomes" id="UP000037510"/>
    </source>
</evidence>
<dbReference type="Pfam" id="PF05497">
    <property type="entry name" value="Destabilase"/>
    <property type="match status" value="1"/>
</dbReference>
<dbReference type="Proteomes" id="UP000037510">
    <property type="component" value="Unassembled WGS sequence"/>
</dbReference>
<dbReference type="EC" id="3.2.1.17" evidence="2"/>
<dbReference type="GO" id="GO:0003796">
    <property type="term" value="F:lysozyme activity"/>
    <property type="evidence" value="ECO:0007669"/>
    <property type="project" value="UniProtKB-EC"/>
</dbReference>
<evidence type="ECO:0000256" key="2">
    <source>
        <dbReference type="ARBA" id="ARBA00012732"/>
    </source>
</evidence>
<keyword evidence="8" id="KW-1185">Reference proteome</keyword>
<evidence type="ECO:0000256" key="5">
    <source>
        <dbReference type="ARBA" id="ARBA00022801"/>
    </source>
</evidence>
<comment type="catalytic activity">
    <reaction evidence="1">
        <text>Hydrolysis of (1-&gt;4)-beta-linkages between N-acetylmuramic acid and N-acetyl-D-glucosamine residues in a peptidoglycan and between N-acetyl-D-glucosamine residues in chitodextrins.</text>
        <dbReference type="EC" id="3.2.1.17"/>
    </reaction>
</comment>
<evidence type="ECO:0000256" key="6">
    <source>
        <dbReference type="ARBA" id="ARBA00023295"/>
    </source>
</evidence>
<comment type="caution">
    <text evidence="7">The sequence shown here is derived from an EMBL/GenBank/DDBJ whole genome shotgun (WGS) entry which is preliminary data.</text>
</comment>
<protein>
    <recommendedName>
        <fullName evidence="2">lysozyme</fullName>
        <ecNumber evidence="2">3.2.1.17</ecNumber>
    </recommendedName>
</protein>
<evidence type="ECO:0000256" key="3">
    <source>
        <dbReference type="ARBA" id="ARBA00022529"/>
    </source>
</evidence>
<dbReference type="PROSITE" id="PS51909">
    <property type="entry name" value="LYSOZYME_I"/>
    <property type="match status" value="1"/>
</dbReference>
<dbReference type="PROSITE" id="PS00018">
    <property type="entry name" value="EF_HAND_1"/>
    <property type="match status" value="1"/>
</dbReference>
<keyword evidence="3" id="KW-0929">Antimicrobial</keyword>
<dbReference type="GO" id="GO:0031640">
    <property type="term" value="P:killing of cells of another organism"/>
    <property type="evidence" value="ECO:0007669"/>
    <property type="project" value="UniProtKB-KW"/>
</dbReference>
<keyword evidence="5" id="KW-0378">Hydrolase</keyword>
<keyword evidence="4" id="KW-0081">Bacteriolytic enzyme</keyword>
<dbReference type="InterPro" id="IPR008597">
    <property type="entry name" value="Invert_lysozyme"/>
</dbReference>
<gene>
    <name evidence="7" type="ORF">OBRU01_20368</name>
</gene>
<name>A0A0L7KPW1_OPEBR</name>
<dbReference type="Gene3D" id="1.10.530.10">
    <property type="match status" value="1"/>
</dbReference>